<dbReference type="EMBL" id="CAVLGL010000035">
    <property type="protein sequence ID" value="CAK1581665.1"/>
    <property type="molecule type" value="Genomic_DNA"/>
</dbReference>
<evidence type="ECO:0000313" key="8">
    <source>
        <dbReference type="EMBL" id="CAK1581665.1"/>
    </source>
</evidence>
<feature type="compositionally biased region" description="Polar residues" evidence="5">
    <location>
        <begin position="497"/>
        <end position="511"/>
    </location>
</feature>
<evidence type="ECO:0000256" key="4">
    <source>
        <dbReference type="ARBA" id="ARBA00023242"/>
    </source>
</evidence>
<evidence type="ECO:0000256" key="1">
    <source>
        <dbReference type="ARBA" id="ARBA00004123"/>
    </source>
</evidence>
<keyword evidence="9" id="KW-1185">Reference proteome</keyword>
<dbReference type="InterPro" id="IPR018379">
    <property type="entry name" value="BEN_domain"/>
</dbReference>
<proteinExistence type="predicted"/>
<dbReference type="InterPro" id="IPR051095">
    <property type="entry name" value="Dros_DevTransReg"/>
</dbReference>
<dbReference type="Gene3D" id="3.30.710.10">
    <property type="entry name" value="Potassium Channel Kv1.1, Chain A"/>
    <property type="match status" value="1"/>
</dbReference>
<name>A0AAV1KH25_9NEOP</name>
<comment type="caution">
    <text evidence="8">The sequence shown here is derived from an EMBL/GenBank/DDBJ whole genome shotgun (WGS) entry which is preliminary data.</text>
</comment>
<dbReference type="Pfam" id="PF00651">
    <property type="entry name" value="BTB"/>
    <property type="match status" value="1"/>
</dbReference>
<dbReference type="AlphaFoldDB" id="A0AAV1KH25"/>
<protein>
    <submittedName>
        <fullName evidence="8">Uncharacterized protein</fullName>
    </submittedName>
</protein>
<evidence type="ECO:0000256" key="2">
    <source>
        <dbReference type="ARBA" id="ARBA00022499"/>
    </source>
</evidence>
<feature type="compositionally biased region" description="Gly residues" evidence="5">
    <location>
        <begin position="516"/>
        <end position="540"/>
    </location>
</feature>
<comment type="subcellular location">
    <subcellularLocation>
        <location evidence="1">Nucleus</location>
    </subcellularLocation>
</comment>
<reference evidence="8 9" key="1">
    <citation type="submission" date="2023-11" db="EMBL/GenBank/DDBJ databases">
        <authorList>
            <person name="Hedman E."/>
            <person name="Englund M."/>
            <person name="Stromberg M."/>
            <person name="Nyberg Akerstrom W."/>
            <person name="Nylinder S."/>
            <person name="Jareborg N."/>
            <person name="Kallberg Y."/>
            <person name="Kronander E."/>
        </authorList>
    </citation>
    <scope>NUCLEOTIDE SEQUENCE [LARGE SCALE GENOMIC DNA]</scope>
</reference>
<evidence type="ECO:0000259" key="7">
    <source>
        <dbReference type="PROSITE" id="PS51457"/>
    </source>
</evidence>
<evidence type="ECO:0000256" key="5">
    <source>
        <dbReference type="SAM" id="MobiDB-lite"/>
    </source>
</evidence>
<accession>A0AAV1KH25</accession>
<feature type="domain" description="BTB" evidence="6">
    <location>
        <begin position="37"/>
        <end position="102"/>
    </location>
</feature>
<dbReference type="GO" id="GO:0006357">
    <property type="term" value="P:regulation of transcription by RNA polymerase II"/>
    <property type="evidence" value="ECO:0007669"/>
    <property type="project" value="TreeGrafter"/>
</dbReference>
<dbReference type="PANTHER" id="PTHR23110">
    <property type="entry name" value="BTB DOMAIN TRANSCRIPTION FACTOR"/>
    <property type="match status" value="1"/>
</dbReference>
<dbReference type="SMART" id="SM01025">
    <property type="entry name" value="BEN"/>
    <property type="match status" value="1"/>
</dbReference>
<organism evidence="8 9">
    <name type="scientific">Parnassius mnemosyne</name>
    <name type="common">clouded apollo</name>
    <dbReference type="NCBI Taxonomy" id="213953"/>
    <lineage>
        <taxon>Eukaryota</taxon>
        <taxon>Metazoa</taxon>
        <taxon>Ecdysozoa</taxon>
        <taxon>Arthropoda</taxon>
        <taxon>Hexapoda</taxon>
        <taxon>Insecta</taxon>
        <taxon>Pterygota</taxon>
        <taxon>Neoptera</taxon>
        <taxon>Endopterygota</taxon>
        <taxon>Lepidoptera</taxon>
        <taxon>Glossata</taxon>
        <taxon>Ditrysia</taxon>
        <taxon>Papilionoidea</taxon>
        <taxon>Papilionidae</taxon>
        <taxon>Parnassiinae</taxon>
        <taxon>Parnassini</taxon>
        <taxon>Parnassius</taxon>
        <taxon>Driopa</taxon>
    </lineage>
</organism>
<dbReference type="GO" id="GO:0003677">
    <property type="term" value="F:DNA binding"/>
    <property type="evidence" value="ECO:0007669"/>
    <property type="project" value="InterPro"/>
</dbReference>
<feature type="region of interest" description="Disordered" evidence="5">
    <location>
        <begin position="126"/>
        <end position="244"/>
    </location>
</feature>
<sequence>MEGTELGGDQQFCLRWNNFQANITSQFEALRDDEDFVDVTLACEGHRLEAHKVVLSACSPYFKELFKNNPCPHPIIFMRDCEVAHVRALLQFMYAGQVNIAQAQLSAFLRTADALQIRGLTDCSQHNDKKVNRKSPPSQLRNLLSAKPSHSTSSSKAANQNVESTSTDDHEKSASRRSARNSPDVARNNLSEEAPFQTSSQMRPNNNDYSESCTYPTLRVKTDLEAPEVNNEENDILMDSGDPDRVEKCGPDFNATDLLEPKMEVMEQEGSDEERSGYQQVYYNENNALANPFATIQGNVDLMGGLNTELRDENAEAVSGRWDGRRNRPVPDAVWLEQHRRALPFLLKRENERGGATAPRLIKLGEGVEIREELLRGVKWGDYRKVTRGLAAALFSPMELATCSVTGQRWSRAGQEARPTKPPLDRRRVHALISYVSRHFPDVEVSRIKQVLAYKCKENCAALRMRTARLSNCFSESTNYLLSAAARPPPDAAPGASTRSTYSNFTNEASKSSGSAVGGGGGGGGSGGGAGGGGGGGEVAGGAEEGEAPQ</sequence>
<dbReference type="PANTHER" id="PTHR23110:SF99">
    <property type="entry name" value="BROAD-COMPLEX CORE PROTEIN ISOFORM 6"/>
    <property type="match status" value="1"/>
</dbReference>
<dbReference type="Proteomes" id="UP001314205">
    <property type="component" value="Unassembled WGS sequence"/>
</dbReference>
<dbReference type="PROSITE" id="PS51457">
    <property type="entry name" value="BEN"/>
    <property type="match status" value="1"/>
</dbReference>
<evidence type="ECO:0000259" key="6">
    <source>
        <dbReference type="PROSITE" id="PS50097"/>
    </source>
</evidence>
<keyword evidence="2" id="KW-1017">Isopeptide bond</keyword>
<evidence type="ECO:0000256" key="3">
    <source>
        <dbReference type="ARBA" id="ARBA00022843"/>
    </source>
</evidence>
<dbReference type="CDD" id="cd18315">
    <property type="entry name" value="BTB_POZ_BAB-like"/>
    <property type="match status" value="1"/>
</dbReference>
<evidence type="ECO:0000313" key="9">
    <source>
        <dbReference type="Proteomes" id="UP001314205"/>
    </source>
</evidence>
<dbReference type="SMART" id="SM00225">
    <property type="entry name" value="BTB"/>
    <property type="match status" value="1"/>
</dbReference>
<dbReference type="PROSITE" id="PS50097">
    <property type="entry name" value="BTB"/>
    <property type="match status" value="1"/>
</dbReference>
<dbReference type="InterPro" id="IPR011333">
    <property type="entry name" value="SKP1/BTB/POZ_sf"/>
</dbReference>
<dbReference type="InterPro" id="IPR000210">
    <property type="entry name" value="BTB/POZ_dom"/>
</dbReference>
<dbReference type="Gene3D" id="1.10.10.2590">
    <property type="entry name" value="BEN domain"/>
    <property type="match status" value="1"/>
</dbReference>
<feature type="domain" description="BEN" evidence="7">
    <location>
        <begin position="324"/>
        <end position="472"/>
    </location>
</feature>
<feature type="compositionally biased region" description="Polar residues" evidence="5">
    <location>
        <begin position="188"/>
        <end position="215"/>
    </location>
</feature>
<keyword evidence="4" id="KW-0539">Nucleus</keyword>
<keyword evidence="3" id="KW-0832">Ubl conjugation</keyword>
<dbReference type="GO" id="GO:0005634">
    <property type="term" value="C:nucleus"/>
    <property type="evidence" value="ECO:0007669"/>
    <property type="project" value="UniProtKB-SubCell"/>
</dbReference>
<dbReference type="Pfam" id="PF10523">
    <property type="entry name" value="BEN"/>
    <property type="match status" value="1"/>
</dbReference>
<dbReference type="SUPFAM" id="SSF54695">
    <property type="entry name" value="POZ domain"/>
    <property type="match status" value="1"/>
</dbReference>
<feature type="compositionally biased region" description="Low complexity" evidence="5">
    <location>
        <begin position="145"/>
        <end position="158"/>
    </location>
</feature>
<gene>
    <name evidence="8" type="ORF">PARMNEM_LOCUS3304</name>
</gene>
<feature type="region of interest" description="Disordered" evidence="5">
    <location>
        <begin position="485"/>
        <end position="550"/>
    </location>
</feature>